<accession>A0A7H9HT92</accession>
<evidence type="ECO:0000313" key="2">
    <source>
        <dbReference type="EMBL" id="QLQ80954.1"/>
    </source>
</evidence>
<organism evidence="2 3">
    <name type="scientific">Torulaspora globosa</name>
    <dbReference type="NCBI Taxonomy" id="48254"/>
    <lineage>
        <taxon>Eukaryota</taxon>
        <taxon>Fungi</taxon>
        <taxon>Dikarya</taxon>
        <taxon>Ascomycota</taxon>
        <taxon>Saccharomycotina</taxon>
        <taxon>Saccharomycetes</taxon>
        <taxon>Saccharomycetales</taxon>
        <taxon>Saccharomycetaceae</taxon>
        <taxon>Torulaspora</taxon>
    </lineage>
</organism>
<dbReference type="AlphaFoldDB" id="A0A7H9HT92"/>
<feature type="region of interest" description="Disordered" evidence="1">
    <location>
        <begin position="264"/>
        <end position="298"/>
    </location>
</feature>
<evidence type="ECO:0000313" key="3">
    <source>
        <dbReference type="Proteomes" id="UP000510647"/>
    </source>
</evidence>
<proteinExistence type="predicted"/>
<feature type="compositionally biased region" description="Polar residues" evidence="1">
    <location>
        <begin position="181"/>
        <end position="204"/>
    </location>
</feature>
<dbReference type="Proteomes" id="UP000510647">
    <property type="component" value="Chromosome 5"/>
</dbReference>
<gene>
    <name evidence="2" type="ORF">HG537_0E03090</name>
</gene>
<dbReference type="EMBL" id="CP059271">
    <property type="protein sequence ID" value="QLQ80954.1"/>
    <property type="molecule type" value="Genomic_DNA"/>
</dbReference>
<keyword evidence="3" id="KW-1185">Reference proteome</keyword>
<feature type="compositionally biased region" description="Basic and acidic residues" evidence="1">
    <location>
        <begin position="272"/>
        <end position="282"/>
    </location>
</feature>
<sequence length="347" mass="38364">MATAGTFNLPQMKSIWLDEDEEAEKLYGLQVQQFMGPDDEDDLAITMVNSDKPVLSNKKNIDLAALGKNIKTSKLLSNSALGSSRKKSSRKKKGLFALFRNKEHHVVKDTAKISSPFAFQHISHADVRTGFEEEVQEEQSAEVENQPKSRPLSRAFVTHSTTDSFSGSGDVNERKRASARMSVSTTGSSRYSRFSNTTGRIPSSSTMATSILHESGSPHRAALISGIDKLTLRERKKRDSSDSGSSISFLRDYDFPALIEVQSATEYPTTPTKHETAGESKRLASSPNLLKRAKSSSQLIRTPEIETRWFNEETPASRKSLDDVLLCYHQPSNSATPSQITPVKSFT</sequence>
<evidence type="ECO:0008006" key="4">
    <source>
        <dbReference type="Google" id="ProtNLM"/>
    </source>
</evidence>
<protein>
    <recommendedName>
        <fullName evidence="4">CRIB domain-containing protein</fullName>
    </recommendedName>
</protein>
<name>A0A7H9HT92_9SACH</name>
<dbReference type="OrthoDB" id="4070688at2759"/>
<feature type="compositionally biased region" description="Polar residues" evidence="1">
    <location>
        <begin position="158"/>
        <end position="169"/>
    </location>
</feature>
<reference evidence="2 3" key="1">
    <citation type="submission" date="2020-06" db="EMBL/GenBank/DDBJ databases">
        <title>The yeast mating-type switching endonuclease HO is a domesticated member of an unorthodox homing genetic element family.</title>
        <authorList>
            <person name="Coughlan A.Y."/>
            <person name="Lombardi L."/>
            <person name="Braun-Galleani S."/>
            <person name="Martos A.R."/>
            <person name="Galeote V."/>
            <person name="Bigey F."/>
            <person name="Dequin S."/>
            <person name="Byrne K.P."/>
            <person name="Wolfe K.H."/>
        </authorList>
    </citation>
    <scope>NUCLEOTIDE SEQUENCE [LARGE SCALE GENOMIC DNA]</scope>
    <source>
        <strain evidence="2 3">CBS2947</strain>
    </source>
</reference>
<feature type="region of interest" description="Disordered" evidence="1">
    <location>
        <begin position="130"/>
        <end position="204"/>
    </location>
</feature>
<feature type="compositionally biased region" description="Acidic residues" evidence="1">
    <location>
        <begin position="132"/>
        <end position="141"/>
    </location>
</feature>
<evidence type="ECO:0000256" key="1">
    <source>
        <dbReference type="SAM" id="MobiDB-lite"/>
    </source>
</evidence>